<dbReference type="GO" id="GO:0005874">
    <property type="term" value="C:microtubule"/>
    <property type="evidence" value="ECO:0007669"/>
    <property type="project" value="TreeGrafter"/>
</dbReference>
<dbReference type="Gene3D" id="1.20.120.1240">
    <property type="entry name" value="Dynamin, middle domain"/>
    <property type="match status" value="1"/>
</dbReference>
<dbReference type="InterPro" id="IPR022812">
    <property type="entry name" value="Dynamin"/>
</dbReference>
<protein>
    <recommendedName>
        <fullName evidence="2">Interferon-induced GTP-binding protein Mx</fullName>
    </recommendedName>
    <alternativeName>
        <fullName evidence="6">Interferon-inducible Mx protein</fullName>
    </alternativeName>
</protein>
<dbReference type="InterPro" id="IPR000375">
    <property type="entry name" value="Dynamin_stalk"/>
</dbReference>
<reference evidence="10" key="1">
    <citation type="submission" date="2025-08" db="UniProtKB">
        <authorList>
            <consortium name="RefSeq"/>
        </authorList>
    </citation>
    <scope>IDENTIFICATION</scope>
</reference>
<dbReference type="InterPro" id="IPR001401">
    <property type="entry name" value="Dynamin_GTPase"/>
</dbReference>
<dbReference type="GO" id="GO:0005737">
    <property type="term" value="C:cytoplasm"/>
    <property type="evidence" value="ECO:0007669"/>
    <property type="project" value="UniProtKB-SubCell"/>
</dbReference>
<sequence>MNSLNQQFEEKVRPCIDLIDSLRSLGVEKDLALPAIAVIGDQSSGKSSVLEALSGVALPRGSAPLRLKMKKNKDGAEWHGKITYLYNEEQIEDPGDVEEQVQEAQDIMANGLHWANSDEVINLEIESPDVPDLTLIDLPSIVRVAETGQPENTGDQIKRLIHKFISKQETICLVVVPSNVDIATTEALKMAQEVDPDGERTLGILTKPDLVDEGTEDTVLKIVNNEVVHLKKGYMIVRCQGQKEITEQVSLTEAIEREKAFFKDHAYFHSLYSDGHATVPKLAEKLTIELVHHIQRSLPRLEEQIEEKIAQTQAELEKYGTRPPSDAAERLVFLTDKITTFSQDAISLTTGEELKFGERLDVFAMSTKEFEKWKNHLHRSGEMFNKRIDRDVVNHKKYHGELSNINYDTFEVMVKEQIQLLEEPAVKKLKNISDAVTRMFLQLAQCSFIGFPNLMNTTKKAIKNIGEDNEKAAESMLRTQFKMELTVYSQDISYIKKTENGKKEGDIVNTVGAEANLKELMKHLKSYYQVVVRRLADQIPLVIRYKMLQEYAIKLQKEMLRILQDSRKIEYLLKEDTDTGNERANLQSHLNFLTEARTYLLEF</sequence>
<dbReference type="FunFam" id="1.20.120.1240:FF:000007">
    <property type="entry name" value="Interferon-induced GTP-binding protein Mx1"/>
    <property type="match status" value="1"/>
</dbReference>
<evidence type="ECO:0000259" key="7">
    <source>
        <dbReference type="PROSITE" id="PS51388"/>
    </source>
</evidence>
<dbReference type="GO" id="GO:0005634">
    <property type="term" value="C:nucleus"/>
    <property type="evidence" value="ECO:0007669"/>
    <property type="project" value="TreeGrafter"/>
</dbReference>
<dbReference type="PANTHER" id="PTHR11566">
    <property type="entry name" value="DYNAMIN"/>
    <property type="match status" value="1"/>
</dbReference>
<dbReference type="SMART" id="SM00302">
    <property type="entry name" value="GED"/>
    <property type="match status" value="1"/>
</dbReference>
<dbReference type="OrthoDB" id="5061070at2759"/>
<evidence type="ECO:0000313" key="10">
    <source>
        <dbReference type="RefSeq" id="XP_055364930.1"/>
    </source>
</evidence>
<dbReference type="SUPFAM" id="SSF52540">
    <property type="entry name" value="P-loop containing nucleoside triphosphate hydrolases"/>
    <property type="match status" value="1"/>
</dbReference>
<dbReference type="GO" id="GO:0098793">
    <property type="term" value="C:presynapse"/>
    <property type="evidence" value="ECO:0007669"/>
    <property type="project" value="GOC"/>
</dbReference>
<evidence type="ECO:0000256" key="3">
    <source>
        <dbReference type="ARBA" id="ARBA00022490"/>
    </source>
</evidence>
<proteinExistence type="predicted"/>
<name>A0A9W2XTL4_BETSP</name>
<dbReference type="InterPro" id="IPR045063">
    <property type="entry name" value="Dynamin_N"/>
</dbReference>
<dbReference type="FunFam" id="3.40.50.300:FF:000621">
    <property type="entry name" value="Interferon-induced GTP-binding protein Mx1"/>
    <property type="match status" value="1"/>
</dbReference>
<dbReference type="CDD" id="cd08771">
    <property type="entry name" value="DLP_1"/>
    <property type="match status" value="1"/>
</dbReference>
<dbReference type="GO" id="GO:0003924">
    <property type="term" value="F:GTPase activity"/>
    <property type="evidence" value="ECO:0007669"/>
    <property type="project" value="InterPro"/>
</dbReference>
<feature type="domain" description="Dynamin-type G" evidence="8">
    <location>
        <begin position="30"/>
        <end position="299"/>
    </location>
</feature>
<accession>A0A9W2XTL4</accession>
<dbReference type="GO" id="GO:0031623">
    <property type="term" value="P:receptor internalization"/>
    <property type="evidence" value="ECO:0007669"/>
    <property type="project" value="TreeGrafter"/>
</dbReference>
<dbReference type="PRINTS" id="PR00195">
    <property type="entry name" value="DYNAMIN"/>
</dbReference>
<evidence type="ECO:0000313" key="9">
    <source>
        <dbReference type="Proteomes" id="UP000515150"/>
    </source>
</evidence>
<keyword evidence="3" id="KW-0963">Cytoplasm</keyword>
<dbReference type="InterPro" id="IPR030381">
    <property type="entry name" value="G_DYNAMIN_dom"/>
</dbReference>
<feature type="domain" description="GED" evidence="7">
    <location>
        <begin position="517"/>
        <end position="603"/>
    </location>
</feature>
<gene>
    <name evidence="10" type="primary">LOC114855724</name>
</gene>
<evidence type="ECO:0000256" key="5">
    <source>
        <dbReference type="ARBA" id="ARBA00023134"/>
    </source>
</evidence>
<evidence type="ECO:0000256" key="2">
    <source>
        <dbReference type="ARBA" id="ARBA00015210"/>
    </source>
</evidence>
<keyword evidence="4" id="KW-0547">Nucleotide-binding</keyword>
<dbReference type="SMART" id="SM00053">
    <property type="entry name" value="DYNc"/>
    <property type="match status" value="1"/>
</dbReference>
<dbReference type="GO" id="GO:0008017">
    <property type="term" value="F:microtubule binding"/>
    <property type="evidence" value="ECO:0007669"/>
    <property type="project" value="TreeGrafter"/>
</dbReference>
<evidence type="ECO:0000256" key="4">
    <source>
        <dbReference type="ARBA" id="ARBA00022741"/>
    </source>
</evidence>
<dbReference type="PROSITE" id="PS51388">
    <property type="entry name" value="GED"/>
    <property type="match status" value="1"/>
</dbReference>
<dbReference type="GO" id="GO:0005886">
    <property type="term" value="C:plasma membrane"/>
    <property type="evidence" value="ECO:0007669"/>
    <property type="project" value="TreeGrafter"/>
</dbReference>
<evidence type="ECO:0000256" key="6">
    <source>
        <dbReference type="ARBA" id="ARBA00031810"/>
    </source>
</evidence>
<dbReference type="PANTHER" id="PTHR11566:SF225">
    <property type="entry name" value="INTERFERON-INDUCED GTP-BINDING PROTEIN MX-RELATED"/>
    <property type="match status" value="1"/>
</dbReference>
<keyword evidence="9" id="KW-1185">Reference proteome</keyword>
<evidence type="ECO:0000256" key="1">
    <source>
        <dbReference type="ARBA" id="ARBA00004496"/>
    </source>
</evidence>
<organism evidence="9 10">
    <name type="scientific">Betta splendens</name>
    <name type="common">Siamese fighting fish</name>
    <dbReference type="NCBI Taxonomy" id="158456"/>
    <lineage>
        <taxon>Eukaryota</taxon>
        <taxon>Metazoa</taxon>
        <taxon>Chordata</taxon>
        <taxon>Craniata</taxon>
        <taxon>Vertebrata</taxon>
        <taxon>Euteleostomi</taxon>
        <taxon>Actinopterygii</taxon>
        <taxon>Neopterygii</taxon>
        <taxon>Teleostei</taxon>
        <taxon>Neoteleostei</taxon>
        <taxon>Acanthomorphata</taxon>
        <taxon>Anabantaria</taxon>
        <taxon>Anabantiformes</taxon>
        <taxon>Anabantoidei</taxon>
        <taxon>Osphronemidae</taxon>
        <taxon>Betta</taxon>
    </lineage>
</organism>
<dbReference type="AlphaFoldDB" id="A0A9W2XTL4"/>
<dbReference type="GO" id="GO:0005525">
    <property type="term" value="F:GTP binding"/>
    <property type="evidence" value="ECO:0007669"/>
    <property type="project" value="UniProtKB-KW"/>
</dbReference>
<dbReference type="PROSITE" id="PS51718">
    <property type="entry name" value="G_DYNAMIN_2"/>
    <property type="match status" value="1"/>
</dbReference>
<dbReference type="Pfam" id="PF02212">
    <property type="entry name" value="GED"/>
    <property type="match status" value="1"/>
</dbReference>
<dbReference type="GO" id="GO:0051607">
    <property type="term" value="P:defense response to virus"/>
    <property type="evidence" value="ECO:0007669"/>
    <property type="project" value="TreeGrafter"/>
</dbReference>
<comment type="subcellular location">
    <subcellularLocation>
        <location evidence="1">Cytoplasm</location>
    </subcellularLocation>
</comment>
<dbReference type="Pfam" id="PF00350">
    <property type="entry name" value="Dynamin_N"/>
    <property type="match status" value="1"/>
</dbReference>
<dbReference type="Pfam" id="PF01031">
    <property type="entry name" value="Dynamin_M"/>
    <property type="match status" value="1"/>
</dbReference>
<keyword evidence="5" id="KW-0342">GTP-binding</keyword>
<dbReference type="GeneID" id="114855724"/>
<dbReference type="Proteomes" id="UP000515150">
    <property type="component" value="Chromosome 5"/>
</dbReference>
<dbReference type="RefSeq" id="XP_055364930.1">
    <property type="nucleotide sequence ID" value="XM_055508955.1"/>
</dbReference>
<dbReference type="InterPro" id="IPR027417">
    <property type="entry name" value="P-loop_NTPase"/>
</dbReference>
<dbReference type="InterPro" id="IPR003130">
    <property type="entry name" value="GED"/>
</dbReference>
<evidence type="ECO:0000259" key="8">
    <source>
        <dbReference type="PROSITE" id="PS51718"/>
    </source>
</evidence>
<dbReference type="GO" id="GO:0016185">
    <property type="term" value="P:synaptic vesicle budding from presynaptic endocytic zone membrane"/>
    <property type="evidence" value="ECO:0007669"/>
    <property type="project" value="TreeGrafter"/>
</dbReference>
<dbReference type="Gene3D" id="3.40.50.300">
    <property type="entry name" value="P-loop containing nucleotide triphosphate hydrolases"/>
    <property type="match status" value="1"/>
</dbReference>
<dbReference type="InterPro" id="IPR020850">
    <property type="entry name" value="GED_dom"/>
</dbReference>